<dbReference type="EMBL" id="ML991849">
    <property type="protein sequence ID" value="KAF2229995.1"/>
    <property type="molecule type" value="Genomic_DNA"/>
</dbReference>
<evidence type="ECO:0000256" key="1">
    <source>
        <dbReference type="SAM" id="MobiDB-lite"/>
    </source>
</evidence>
<keyword evidence="3" id="KW-1185">Reference proteome</keyword>
<sequence>MAFSSSEKSHGETGGSRKQEEAGGGMRGRLDMIGGRDASICLAGCRVDRQIARAPRRAPSGFIRSNRLLLLCSCPAPALLLLEPRQPDPRRARWTHLWARHCQIWNHPKTPQDTPRRHASILAEAALLVWVTREHLIPSNPLSHRHRTVAPCFPRHATAPVPIPPIRSIVFRAREESSVRNFPIAVSCHCHIHHPLSCLSRSLTRAPVLLALVYRTGTGLFSNDLL</sequence>
<evidence type="ECO:0000313" key="3">
    <source>
        <dbReference type="Proteomes" id="UP000800092"/>
    </source>
</evidence>
<dbReference type="AlphaFoldDB" id="A0A6A6GW97"/>
<proteinExistence type="predicted"/>
<name>A0A6A6GW97_VIRVR</name>
<evidence type="ECO:0000313" key="2">
    <source>
        <dbReference type="EMBL" id="KAF2229995.1"/>
    </source>
</evidence>
<dbReference type="Proteomes" id="UP000800092">
    <property type="component" value="Unassembled WGS sequence"/>
</dbReference>
<gene>
    <name evidence="2" type="ORF">EV356DRAFT_354693</name>
</gene>
<reference evidence="2" key="1">
    <citation type="journal article" date="2020" name="Stud. Mycol.">
        <title>101 Dothideomycetes genomes: a test case for predicting lifestyles and emergence of pathogens.</title>
        <authorList>
            <person name="Haridas S."/>
            <person name="Albert R."/>
            <person name="Binder M."/>
            <person name="Bloem J."/>
            <person name="Labutti K."/>
            <person name="Salamov A."/>
            <person name="Andreopoulos B."/>
            <person name="Baker S."/>
            <person name="Barry K."/>
            <person name="Bills G."/>
            <person name="Bluhm B."/>
            <person name="Cannon C."/>
            <person name="Castanera R."/>
            <person name="Culley D."/>
            <person name="Daum C."/>
            <person name="Ezra D."/>
            <person name="Gonzalez J."/>
            <person name="Henrissat B."/>
            <person name="Kuo A."/>
            <person name="Liang C."/>
            <person name="Lipzen A."/>
            <person name="Lutzoni F."/>
            <person name="Magnuson J."/>
            <person name="Mondo S."/>
            <person name="Nolan M."/>
            <person name="Ohm R."/>
            <person name="Pangilinan J."/>
            <person name="Park H.-J."/>
            <person name="Ramirez L."/>
            <person name="Alfaro M."/>
            <person name="Sun H."/>
            <person name="Tritt A."/>
            <person name="Yoshinaga Y."/>
            <person name="Zwiers L.-H."/>
            <person name="Turgeon B."/>
            <person name="Goodwin S."/>
            <person name="Spatafora J."/>
            <person name="Crous P."/>
            <person name="Grigoriev I."/>
        </authorList>
    </citation>
    <scope>NUCLEOTIDE SEQUENCE</scope>
    <source>
        <strain evidence="2">Tuck. ex Michener</strain>
    </source>
</reference>
<protein>
    <submittedName>
        <fullName evidence="2">Uncharacterized protein</fullName>
    </submittedName>
</protein>
<accession>A0A6A6GW97</accession>
<feature type="region of interest" description="Disordered" evidence="1">
    <location>
        <begin position="1"/>
        <end position="29"/>
    </location>
</feature>
<organism evidence="2 3">
    <name type="scientific">Viridothelium virens</name>
    <name type="common">Speckled blister lichen</name>
    <name type="synonym">Trypethelium virens</name>
    <dbReference type="NCBI Taxonomy" id="1048519"/>
    <lineage>
        <taxon>Eukaryota</taxon>
        <taxon>Fungi</taxon>
        <taxon>Dikarya</taxon>
        <taxon>Ascomycota</taxon>
        <taxon>Pezizomycotina</taxon>
        <taxon>Dothideomycetes</taxon>
        <taxon>Dothideomycetes incertae sedis</taxon>
        <taxon>Trypetheliales</taxon>
        <taxon>Trypetheliaceae</taxon>
        <taxon>Viridothelium</taxon>
    </lineage>
</organism>
<feature type="compositionally biased region" description="Basic and acidic residues" evidence="1">
    <location>
        <begin position="7"/>
        <end position="21"/>
    </location>
</feature>